<dbReference type="OrthoDB" id="10085400at2759"/>
<feature type="transmembrane region" description="Helical" evidence="2">
    <location>
        <begin position="191"/>
        <end position="215"/>
    </location>
</feature>
<gene>
    <name evidence="4" type="primary">LOC109465196</name>
</gene>
<evidence type="ECO:0000256" key="1">
    <source>
        <dbReference type="SAM" id="MobiDB-lite"/>
    </source>
</evidence>
<evidence type="ECO:0000256" key="2">
    <source>
        <dbReference type="SAM" id="Phobius"/>
    </source>
</evidence>
<accession>A0A6P4YGK2</accession>
<dbReference type="KEGG" id="bbel:109465196"/>
<keyword evidence="3" id="KW-1185">Reference proteome</keyword>
<keyword evidence="2" id="KW-0472">Membrane</keyword>
<feature type="region of interest" description="Disordered" evidence="1">
    <location>
        <begin position="222"/>
        <end position="241"/>
    </location>
</feature>
<keyword evidence="2" id="KW-1133">Transmembrane helix</keyword>
<dbReference type="AlphaFoldDB" id="A0A6P4YGK2"/>
<feature type="region of interest" description="Disordered" evidence="1">
    <location>
        <begin position="247"/>
        <end position="281"/>
    </location>
</feature>
<evidence type="ECO:0000313" key="3">
    <source>
        <dbReference type="Proteomes" id="UP000515135"/>
    </source>
</evidence>
<name>A0A6P4YGK2_BRABE</name>
<feature type="region of interest" description="Disordered" evidence="1">
    <location>
        <begin position="362"/>
        <end position="382"/>
    </location>
</feature>
<keyword evidence="2" id="KW-0812">Transmembrane</keyword>
<sequence length="578" mass="65602">MEEQKYPVPFLIIAAMEGEDMESIDKINYWCRRFWAGDGTVNVTLGASKETTVQLASVVTKKDNETVTLISVLFNTALSPDEDIYVNNQKQANSTGARVVTCVLVSGMNKSEASFEVFKKRGEPETVHVRHNISDQSWNNNTAVNKTDLNRDSTSIENSTTSHPQGPTHIDVTVTVQSELPDQEQPVLSDGVIFVIIAGIFLDAVVGACVVRMLVKRRCPTRRHDDRRHDYENADDDPHIYCEIPDVPVGPPPRPVVPDTRGVGQASTSRTAEDDDSSYSEIPDDYFNFNNPGYRYHRNSLPLDDHDYWPILDEFYGYENTGRLANWRPSSLPLTFEATYENVKYENVGRWQRKPSDIDYTPMNGRVGKNAGGITSRRPATEDAETLASWRPSSLPLTLEVTYENVPYVNVGRWPRQPSNEHPDYRNAIHLCEFLGYTPLMTTGKVRKKTDAVARGRPATKRQRSRDVIMRGGYGTESRSSVVESGGHNMAARVGWRVRQEGRNNITYNVTKRFSDRRRSAYQSPRRVSVSMSNNRAYKSHWKWGRASVHKYWNQDIPLSVETRTWLGRVKPGLRHSL</sequence>
<dbReference type="Proteomes" id="UP000515135">
    <property type="component" value="Unplaced"/>
</dbReference>
<organism evidence="3 4">
    <name type="scientific">Branchiostoma belcheri</name>
    <name type="common">Amphioxus</name>
    <dbReference type="NCBI Taxonomy" id="7741"/>
    <lineage>
        <taxon>Eukaryota</taxon>
        <taxon>Metazoa</taxon>
        <taxon>Chordata</taxon>
        <taxon>Cephalochordata</taxon>
        <taxon>Leptocardii</taxon>
        <taxon>Amphioxiformes</taxon>
        <taxon>Branchiostomatidae</taxon>
        <taxon>Branchiostoma</taxon>
    </lineage>
</organism>
<reference evidence="4" key="1">
    <citation type="submission" date="2025-08" db="UniProtKB">
        <authorList>
            <consortium name="RefSeq"/>
        </authorList>
    </citation>
    <scope>IDENTIFICATION</scope>
    <source>
        <tissue evidence="4">Gonad</tissue>
    </source>
</reference>
<dbReference type="GeneID" id="109465196"/>
<evidence type="ECO:0000313" key="4">
    <source>
        <dbReference type="RefSeq" id="XP_019617902.1"/>
    </source>
</evidence>
<protein>
    <submittedName>
        <fullName evidence="4">Uncharacterized protein LOC109465196</fullName>
    </submittedName>
</protein>
<feature type="compositionally biased region" description="Basic and acidic residues" evidence="1">
    <location>
        <begin position="222"/>
        <end position="240"/>
    </location>
</feature>
<proteinExistence type="predicted"/>
<dbReference type="RefSeq" id="XP_019617902.1">
    <property type="nucleotide sequence ID" value="XM_019762343.1"/>
</dbReference>